<dbReference type="Proteomes" id="UP000593567">
    <property type="component" value="Unassembled WGS sequence"/>
</dbReference>
<comment type="caution">
    <text evidence="2">The sequence shown here is derived from an EMBL/GenBank/DDBJ whole genome shotgun (WGS) entry which is preliminary data.</text>
</comment>
<gene>
    <name evidence="2" type="ORF">EB796_014783</name>
</gene>
<dbReference type="EMBL" id="VXIV02002185">
    <property type="protein sequence ID" value="KAF6026906.1"/>
    <property type="molecule type" value="Genomic_DNA"/>
</dbReference>
<evidence type="ECO:0000313" key="2">
    <source>
        <dbReference type="EMBL" id="KAF6026906.1"/>
    </source>
</evidence>
<evidence type="ECO:0000256" key="1">
    <source>
        <dbReference type="SAM" id="MobiDB-lite"/>
    </source>
</evidence>
<dbReference type="AlphaFoldDB" id="A0A7J7JN97"/>
<feature type="region of interest" description="Disordered" evidence="1">
    <location>
        <begin position="132"/>
        <end position="169"/>
    </location>
</feature>
<organism evidence="2 3">
    <name type="scientific">Bugula neritina</name>
    <name type="common">Brown bryozoan</name>
    <name type="synonym">Sertularia neritina</name>
    <dbReference type="NCBI Taxonomy" id="10212"/>
    <lineage>
        <taxon>Eukaryota</taxon>
        <taxon>Metazoa</taxon>
        <taxon>Spiralia</taxon>
        <taxon>Lophotrochozoa</taxon>
        <taxon>Bryozoa</taxon>
        <taxon>Gymnolaemata</taxon>
        <taxon>Cheilostomatida</taxon>
        <taxon>Flustrina</taxon>
        <taxon>Buguloidea</taxon>
        <taxon>Bugulidae</taxon>
        <taxon>Bugula</taxon>
    </lineage>
</organism>
<name>A0A7J7JN97_BUGNE</name>
<reference evidence="2" key="1">
    <citation type="submission" date="2020-06" db="EMBL/GenBank/DDBJ databases">
        <title>Draft genome of Bugula neritina, a colonial animal packing powerful symbionts and potential medicines.</title>
        <authorList>
            <person name="Rayko M."/>
        </authorList>
    </citation>
    <scope>NUCLEOTIDE SEQUENCE [LARGE SCALE GENOMIC DNA]</scope>
    <source>
        <strain evidence="2">Kwan_BN1</strain>
    </source>
</reference>
<accession>A0A7J7JN97</accession>
<protein>
    <submittedName>
        <fullName evidence="2">NPHP4</fullName>
    </submittedName>
</protein>
<feature type="compositionally biased region" description="Low complexity" evidence="1">
    <location>
        <begin position="136"/>
        <end position="146"/>
    </location>
</feature>
<evidence type="ECO:0000313" key="3">
    <source>
        <dbReference type="Proteomes" id="UP000593567"/>
    </source>
</evidence>
<proteinExistence type="predicted"/>
<feature type="compositionally biased region" description="Polar residues" evidence="1">
    <location>
        <begin position="149"/>
        <end position="161"/>
    </location>
</feature>
<keyword evidence="3" id="KW-1185">Reference proteome</keyword>
<sequence>MCYIIRCYIGQVSLNKSQTFPVSIRWAGWSPFIKSPRSGEQVTLSFGGGPTTSPDNVLTYKLPKFEMESQSAIKEMTGTMTFTFLDAKKEMNGHEMAVSSNLAVPYQQPAASYVSDTSMYTESMLHSAAGAIVGKPPRSAPTTPRSSLHRQSLISQSSLNPENRAVPEPPQQYVEPQCCACRLLILVLCLRSCFAVDIVSENSSRRRTRTHTNPHLIAYAVVCTTTTQQHCYTTPLLHNNTTTQHHYYTTTLLHNTTTTQHHYYTTTLLHNTTTTQHYYTTPLLHNTTTTQQHYYTTPLLHNNTTTQHHYYTTTLLHNTTTTQHHYYTTTLLHNTTTTQQHYYTTPLLHNTTATQHHYYTTPLLHTPLLHNTTTQHHTFILP</sequence>